<feature type="transmembrane region" description="Helical" evidence="8">
    <location>
        <begin position="33"/>
        <end position="50"/>
    </location>
</feature>
<dbReference type="Proteomes" id="UP000261811">
    <property type="component" value="Unassembled WGS sequence"/>
</dbReference>
<evidence type="ECO:0000313" key="10">
    <source>
        <dbReference type="Proteomes" id="UP000261811"/>
    </source>
</evidence>
<keyword evidence="10" id="KW-1185">Reference proteome</keyword>
<dbReference type="GO" id="GO:0005886">
    <property type="term" value="C:plasma membrane"/>
    <property type="evidence" value="ECO:0007669"/>
    <property type="project" value="UniProtKB-SubCell"/>
</dbReference>
<dbReference type="InterPro" id="IPR045324">
    <property type="entry name" value="Small_multidrug_res"/>
</dbReference>
<evidence type="ECO:0000313" key="9">
    <source>
        <dbReference type="EMBL" id="RFU43477.1"/>
    </source>
</evidence>
<sequence length="108" mass="10861">MAWVLIVVAGLLEVAMASCLKLSRGFSQFWPSAGFVLFAVASFGLLSLALRSLDVGTAYAVWTGIGAVGTATVGIVAMGDSASPLRIGALALIVIGIVGLNLAGSNAH</sequence>
<gene>
    <name evidence="9" type="ORF">DZF91_00990</name>
</gene>
<keyword evidence="6 8" id="KW-0472">Membrane</keyword>
<feature type="transmembrane region" description="Helical" evidence="8">
    <location>
        <begin position="85"/>
        <end position="103"/>
    </location>
</feature>
<dbReference type="EMBL" id="QURH01000013">
    <property type="protein sequence ID" value="RFU43477.1"/>
    <property type="molecule type" value="Genomic_DNA"/>
</dbReference>
<dbReference type="FunFam" id="1.10.3730.20:FF:000001">
    <property type="entry name" value="Quaternary ammonium compound resistance transporter SugE"/>
    <property type="match status" value="1"/>
</dbReference>
<protein>
    <submittedName>
        <fullName evidence="9">QacE family quaternary ammonium compound efflux SMR transporter</fullName>
    </submittedName>
</protein>
<evidence type="ECO:0000256" key="4">
    <source>
        <dbReference type="ARBA" id="ARBA00022692"/>
    </source>
</evidence>
<dbReference type="OrthoDB" id="21828at2"/>
<feature type="transmembrane region" description="Helical" evidence="8">
    <location>
        <begin position="57"/>
        <end position="79"/>
    </location>
</feature>
<evidence type="ECO:0000256" key="2">
    <source>
        <dbReference type="ARBA" id="ARBA00022448"/>
    </source>
</evidence>
<evidence type="ECO:0000256" key="6">
    <source>
        <dbReference type="ARBA" id="ARBA00023136"/>
    </source>
</evidence>
<dbReference type="AlphaFoldDB" id="A0A372JTZ2"/>
<dbReference type="PANTHER" id="PTHR30561">
    <property type="entry name" value="SMR FAMILY PROTON-DEPENDENT DRUG EFFLUX TRANSPORTER SUGE"/>
    <property type="match status" value="1"/>
</dbReference>
<dbReference type="RefSeq" id="WP_117355634.1">
    <property type="nucleotide sequence ID" value="NZ_QURH01000013.1"/>
</dbReference>
<dbReference type="GO" id="GO:0022857">
    <property type="term" value="F:transmembrane transporter activity"/>
    <property type="evidence" value="ECO:0007669"/>
    <property type="project" value="InterPro"/>
</dbReference>
<keyword evidence="5 8" id="KW-1133">Transmembrane helix</keyword>
<keyword evidence="4 7" id="KW-0812">Transmembrane</keyword>
<dbReference type="SUPFAM" id="SSF103481">
    <property type="entry name" value="Multidrug resistance efflux transporter EmrE"/>
    <property type="match status" value="1"/>
</dbReference>
<evidence type="ECO:0000256" key="1">
    <source>
        <dbReference type="ARBA" id="ARBA00004651"/>
    </source>
</evidence>
<evidence type="ECO:0000256" key="3">
    <source>
        <dbReference type="ARBA" id="ARBA00022475"/>
    </source>
</evidence>
<proteinExistence type="inferred from homology"/>
<name>A0A372JTZ2_9ACTN</name>
<dbReference type="PANTHER" id="PTHR30561:SF0">
    <property type="entry name" value="GUANIDINIUM EXPORTER"/>
    <property type="match status" value="1"/>
</dbReference>
<keyword evidence="3" id="KW-1003">Cell membrane</keyword>
<comment type="subcellular location">
    <subcellularLocation>
        <location evidence="1 7">Cell membrane</location>
        <topology evidence="1 7">Multi-pass membrane protein</topology>
    </subcellularLocation>
</comment>
<comment type="caution">
    <text evidence="9">The sequence shown here is derived from an EMBL/GenBank/DDBJ whole genome shotgun (WGS) entry which is preliminary data.</text>
</comment>
<organism evidence="9 10">
    <name type="scientific">Actinomadura logoneensis</name>
    <dbReference type="NCBI Taxonomy" id="2293572"/>
    <lineage>
        <taxon>Bacteria</taxon>
        <taxon>Bacillati</taxon>
        <taxon>Actinomycetota</taxon>
        <taxon>Actinomycetes</taxon>
        <taxon>Streptosporangiales</taxon>
        <taxon>Thermomonosporaceae</taxon>
        <taxon>Actinomadura</taxon>
    </lineage>
</organism>
<evidence type="ECO:0000256" key="5">
    <source>
        <dbReference type="ARBA" id="ARBA00022989"/>
    </source>
</evidence>
<reference evidence="9 10" key="1">
    <citation type="submission" date="2018-08" db="EMBL/GenBank/DDBJ databases">
        <title>Actinomadura jelena sp. nov., a novel Actinomycete isolated from soil in Chad.</title>
        <authorList>
            <person name="Shi L."/>
        </authorList>
    </citation>
    <scope>NUCLEOTIDE SEQUENCE [LARGE SCALE GENOMIC DNA]</scope>
    <source>
        <strain evidence="9 10">NEAU-G17</strain>
    </source>
</reference>
<comment type="similarity">
    <text evidence="7">Belongs to the drug/metabolite transporter (DMT) superfamily. Small multidrug resistance (SMR) (TC 2.A.7.1) family.</text>
</comment>
<keyword evidence="2" id="KW-0813">Transport</keyword>
<dbReference type="InterPro" id="IPR037185">
    <property type="entry name" value="EmrE-like"/>
</dbReference>
<evidence type="ECO:0000256" key="8">
    <source>
        <dbReference type="SAM" id="Phobius"/>
    </source>
</evidence>
<dbReference type="InterPro" id="IPR000390">
    <property type="entry name" value="Small_drug/metabolite_transptr"/>
</dbReference>
<dbReference type="Pfam" id="PF00893">
    <property type="entry name" value="Multi_Drug_Res"/>
    <property type="match status" value="1"/>
</dbReference>
<dbReference type="Gene3D" id="1.10.3730.20">
    <property type="match status" value="1"/>
</dbReference>
<evidence type="ECO:0000256" key="7">
    <source>
        <dbReference type="RuleBase" id="RU003942"/>
    </source>
</evidence>
<accession>A0A372JTZ2</accession>